<evidence type="ECO:0000256" key="11">
    <source>
        <dbReference type="RuleBase" id="RU364052"/>
    </source>
</evidence>
<evidence type="ECO:0000256" key="4">
    <source>
        <dbReference type="ARBA" id="ARBA00008310"/>
    </source>
</evidence>
<evidence type="ECO:0000256" key="1">
    <source>
        <dbReference type="ARBA" id="ARBA00001755"/>
    </source>
</evidence>
<evidence type="ECO:0000256" key="10">
    <source>
        <dbReference type="ARBA" id="ARBA00023133"/>
    </source>
</evidence>
<evidence type="ECO:0000259" key="12">
    <source>
        <dbReference type="Pfam" id="PF01593"/>
    </source>
</evidence>
<reference evidence="13 14" key="1">
    <citation type="submission" date="2016-01" db="EMBL/GenBank/DDBJ databases">
        <title>Investigation of taxonomic status of Bacillus aminovorans.</title>
        <authorList>
            <person name="Verma A."/>
            <person name="Pal Y."/>
            <person name="Krishnamurthi S."/>
        </authorList>
    </citation>
    <scope>NUCLEOTIDE SEQUENCE [LARGE SCALE GENOMIC DNA]</scope>
    <source>
        <strain evidence="13 14">DSM 4337</strain>
    </source>
</reference>
<dbReference type="Pfam" id="PF01593">
    <property type="entry name" value="Amino_oxidase"/>
    <property type="match status" value="1"/>
</dbReference>
<comment type="cofactor">
    <cofactor evidence="2 11">
        <name>FAD</name>
        <dbReference type="ChEBI" id="CHEBI:57692"/>
    </cofactor>
</comment>
<evidence type="ECO:0000256" key="6">
    <source>
        <dbReference type="ARBA" id="ARBA00019046"/>
    </source>
</evidence>
<dbReference type="NCBIfam" id="NF009081">
    <property type="entry name" value="PRK12416.1"/>
    <property type="match status" value="1"/>
</dbReference>
<dbReference type="NCBIfam" id="TIGR00562">
    <property type="entry name" value="proto_IX_ox"/>
    <property type="match status" value="1"/>
</dbReference>
<dbReference type="Gene3D" id="3.50.50.60">
    <property type="entry name" value="FAD/NAD(P)-binding domain"/>
    <property type="match status" value="1"/>
</dbReference>
<keyword evidence="8 11" id="KW-0274">FAD</keyword>
<evidence type="ECO:0000256" key="8">
    <source>
        <dbReference type="ARBA" id="ARBA00022827"/>
    </source>
</evidence>
<comment type="catalytic activity">
    <reaction evidence="1">
        <text>coproporphyrinogen III + 3 O2 = coproporphyrin III + 3 H2O2</text>
        <dbReference type="Rhea" id="RHEA:43436"/>
        <dbReference type="ChEBI" id="CHEBI:15379"/>
        <dbReference type="ChEBI" id="CHEBI:16240"/>
        <dbReference type="ChEBI" id="CHEBI:57309"/>
        <dbReference type="ChEBI" id="CHEBI:131725"/>
        <dbReference type="EC" id="1.3.3.15"/>
    </reaction>
    <physiologicalReaction direction="left-to-right" evidence="1">
        <dbReference type="Rhea" id="RHEA:43437"/>
    </physiologicalReaction>
</comment>
<keyword evidence="10 11" id="KW-0350">Heme biosynthesis</keyword>
<keyword evidence="9 11" id="KW-0560">Oxidoreductase</keyword>
<dbReference type="EC" id="1.3.3.15" evidence="5 11"/>
<dbReference type="SUPFAM" id="SSF54373">
    <property type="entry name" value="FAD-linked reductases, C-terminal domain"/>
    <property type="match status" value="1"/>
</dbReference>
<evidence type="ECO:0000256" key="5">
    <source>
        <dbReference type="ARBA" id="ARBA00012402"/>
    </source>
</evidence>
<dbReference type="AlphaFoldDB" id="A0A177KN20"/>
<dbReference type="InterPro" id="IPR050464">
    <property type="entry name" value="Zeta_carotene_desat/Oxidored"/>
</dbReference>
<dbReference type="GO" id="GO:0004729">
    <property type="term" value="F:oxygen-dependent protoporphyrinogen oxidase activity"/>
    <property type="evidence" value="ECO:0007669"/>
    <property type="project" value="UniProtKB-UniRule"/>
</dbReference>
<evidence type="ECO:0000256" key="2">
    <source>
        <dbReference type="ARBA" id="ARBA00001974"/>
    </source>
</evidence>
<comment type="similarity">
    <text evidence="4 11">Belongs to the protoporphyrinogen/coproporphyrinogen oxidase family. Coproporphyrinogen III oxidase subfamily.</text>
</comment>
<evidence type="ECO:0000256" key="3">
    <source>
        <dbReference type="ARBA" id="ARBA00004744"/>
    </source>
</evidence>
<keyword evidence="7 11" id="KW-0285">Flavoprotein</keyword>
<evidence type="ECO:0000256" key="7">
    <source>
        <dbReference type="ARBA" id="ARBA00022630"/>
    </source>
</evidence>
<evidence type="ECO:0000313" key="13">
    <source>
        <dbReference type="EMBL" id="OAH54818.1"/>
    </source>
</evidence>
<dbReference type="InterPro" id="IPR004572">
    <property type="entry name" value="Protoporphyrinogen_oxidase"/>
</dbReference>
<dbReference type="Proteomes" id="UP000077271">
    <property type="component" value="Unassembled WGS sequence"/>
</dbReference>
<dbReference type="SUPFAM" id="SSF51905">
    <property type="entry name" value="FAD/NAD(P)-binding domain"/>
    <property type="match status" value="1"/>
</dbReference>
<comment type="function">
    <text evidence="11">Involved in coproporphyrin-dependent heme b biosynthesis. Catalyzes the oxidation of coproporphyrinogen III to coproporphyrin III.</text>
</comment>
<feature type="domain" description="Amine oxidase" evidence="12">
    <location>
        <begin position="11"/>
        <end position="453"/>
    </location>
</feature>
<dbReference type="OrthoDB" id="9805195at2"/>
<comment type="pathway">
    <text evidence="3 11">Porphyrin-containing compound metabolism; protoheme biosynthesis.</text>
</comment>
<dbReference type="PANTHER" id="PTHR42923:SF3">
    <property type="entry name" value="PROTOPORPHYRINOGEN OXIDASE"/>
    <property type="match status" value="1"/>
</dbReference>
<dbReference type="RefSeq" id="WP_018394380.1">
    <property type="nucleotide sequence ID" value="NZ_LQWZ01000033.1"/>
</dbReference>
<dbReference type="Gene3D" id="3.90.660.20">
    <property type="entry name" value="Protoporphyrinogen oxidase, mitochondrial, domain 2"/>
    <property type="match status" value="1"/>
</dbReference>
<sequence length="459" mass="50905">MKTAVIIGGGITGLSALYHLQKQQLNLNVILVEQNEELGGKIRTVKNDEFIMEAGADSIVARNGGVMPLIKELDLLDELVYNETGTSYIYTDNTLHKIPEDTIFGIPTSVESLFGSTLISEKGKREAMLDFEKTENNFTIDSSVGSFLEHFLGKEIVEKQISPILSGVYSGKLETLTMASTLPYLLDYKNKYGSIIKGFSENKKTFQSAGNKKFISFKNGLSTLIDRLEERSGNARVLKGVRITHIEKTGDAYELSFDNDENIQADFVVLSTPHDAAQRMLNAPELDLDFNELTHSSLTSVYIGFDISDDRLPADGTGFIVTEGSDLMCDACTWTSRKWAHTSQHHRLLVRLFYKSSNLNYEALKQLNEEELTKAALSDIQKSLGITEKPHSVNVTRWTDLMPNYHLKHSQAVSSLSQKMADLFPNVLLAGCSYYGVGIGACITNGKNIADTIANSWKN</sequence>
<dbReference type="Gene3D" id="1.10.3110.10">
    <property type="entry name" value="protoporphyrinogen ix oxidase, domain 3"/>
    <property type="match status" value="1"/>
</dbReference>
<dbReference type="UniPathway" id="UPA00252"/>
<protein>
    <recommendedName>
        <fullName evidence="6 11">Coproporphyrinogen III oxidase</fullName>
        <ecNumber evidence="5 11">1.3.3.15</ecNumber>
    </recommendedName>
</protein>
<evidence type="ECO:0000313" key="14">
    <source>
        <dbReference type="Proteomes" id="UP000077271"/>
    </source>
</evidence>
<proteinExistence type="inferred from homology"/>
<evidence type="ECO:0000256" key="9">
    <source>
        <dbReference type="ARBA" id="ARBA00023002"/>
    </source>
</evidence>
<comment type="subcellular location">
    <subcellularLocation>
        <location evidence="11">Cytoplasm</location>
    </subcellularLocation>
</comment>
<organism evidence="13 14">
    <name type="scientific">Domibacillus aminovorans</name>
    <dbReference type="NCBI Taxonomy" id="29332"/>
    <lineage>
        <taxon>Bacteria</taxon>
        <taxon>Bacillati</taxon>
        <taxon>Bacillota</taxon>
        <taxon>Bacilli</taxon>
        <taxon>Bacillales</taxon>
        <taxon>Bacillaceae</taxon>
        <taxon>Domibacillus</taxon>
    </lineage>
</organism>
<comment type="caution">
    <text evidence="13">The sequence shown here is derived from an EMBL/GenBank/DDBJ whole genome shotgun (WGS) entry which is preliminary data.</text>
</comment>
<keyword evidence="11" id="KW-0963">Cytoplasm</keyword>
<dbReference type="InterPro" id="IPR036188">
    <property type="entry name" value="FAD/NAD-bd_sf"/>
</dbReference>
<dbReference type="EMBL" id="LQWZ01000033">
    <property type="protein sequence ID" value="OAH54818.1"/>
    <property type="molecule type" value="Genomic_DNA"/>
</dbReference>
<accession>A0A177KN20</accession>
<name>A0A177KN20_9BACI</name>
<dbReference type="InterPro" id="IPR002937">
    <property type="entry name" value="Amino_oxidase"/>
</dbReference>
<dbReference type="PANTHER" id="PTHR42923">
    <property type="entry name" value="PROTOPORPHYRINOGEN OXIDASE"/>
    <property type="match status" value="1"/>
</dbReference>
<dbReference type="GO" id="GO:0005737">
    <property type="term" value="C:cytoplasm"/>
    <property type="evidence" value="ECO:0007669"/>
    <property type="project" value="UniProtKB-SubCell"/>
</dbReference>
<gene>
    <name evidence="13" type="ORF">AWH48_09560</name>
</gene>
<dbReference type="GO" id="GO:0006783">
    <property type="term" value="P:heme biosynthetic process"/>
    <property type="evidence" value="ECO:0007669"/>
    <property type="project" value="UniProtKB-UniRule"/>
</dbReference>